<reference evidence="1 2" key="1">
    <citation type="submission" date="2019-02" db="EMBL/GenBank/DDBJ databases">
        <title>Corallincola luteus sp. nov., a marine bacterium isolated from surface sediment of Bohai Sea in China.</title>
        <authorList>
            <person name="Ren Q."/>
        </authorList>
    </citation>
    <scope>NUCLEOTIDE SEQUENCE [LARGE SCALE GENOMIC DNA]</scope>
    <source>
        <strain evidence="1 2">DASS28</strain>
    </source>
</reference>
<accession>A0ABY2AJD0</accession>
<evidence type="ECO:0000313" key="1">
    <source>
        <dbReference type="EMBL" id="TCI02261.1"/>
    </source>
</evidence>
<sequence length="110" mass="12290">MMAKMNNRSNIYTPLPFDLYSALPFTSPYKPNTLAAVPIGNIGSEIKQQKKPNFLPQDLFNKQPIEATKNTAPNTEETISQMLYPGLTLTISKINPPKNISINIPNINQM</sequence>
<gene>
    <name evidence="1" type="ORF">EZV61_15130</name>
</gene>
<dbReference type="Proteomes" id="UP000292554">
    <property type="component" value="Unassembled WGS sequence"/>
</dbReference>
<dbReference type="RefSeq" id="WP_131416645.1">
    <property type="nucleotide sequence ID" value="NZ_SJXE01000008.1"/>
</dbReference>
<name>A0ABY2AJD0_9GAMM</name>
<keyword evidence="2" id="KW-1185">Reference proteome</keyword>
<dbReference type="EMBL" id="SJXE01000008">
    <property type="protein sequence ID" value="TCI02261.1"/>
    <property type="molecule type" value="Genomic_DNA"/>
</dbReference>
<protein>
    <submittedName>
        <fullName evidence="1">Uncharacterized protein</fullName>
    </submittedName>
</protein>
<organism evidence="1 2">
    <name type="scientific">Corallincola luteus</name>
    <dbReference type="NCBI Taxonomy" id="1775177"/>
    <lineage>
        <taxon>Bacteria</taxon>
        <taxon>Pseudomonadati</taxon>
        <taxon>Pseudomonadota</taxon>
        <taxon>Gammaproteobacteria</taxon>
        <taxon>Alteromonadales</taxon>
        <taxon>Psychromonadaceae</taxon>
        <taxon>Corallincola</taxon>
    </lineage>
</organism>
<comment type="caution">
    <text evidence="1">The sequence shown here is derived from an EMBL/GenBank/DDBJ whole genome shotgun (WGS) entry which is preliminary data.</text>
</comment>
<evidence type="ECO:0000313" key="2">
    <source>
        <dbReference type="Proteomes" id="UP000292554"/>
    </source>
</evidence>
<proteinExistence type="predicted"/>